<evidence type="ECO:0000313" key="3">
    <source>
        <dbReference type="Proteomes" id="UP001187192"/>
    </source>
</evidence>
<evidence type="ECO:0000313" key="2">
    <source>
        <dbReference type="EMBL" id="GMN29359.1"/>
    </source>
</evidence>
<gene>
    <name evidence="2" type="ORF">TIFTF001_050595</name>
</gene>
<accession>A0AA87ZAS6</accession>
<evidence type="ECO:0000256" key="1">
    <source>
        <dbReference type="SAM" id="MobiDB-lite"/>
    </source>
</evidence>
<proteinExistence type="predicted"/>
<keyword evidence="3" id="KW-1185">Reference proteome</keyword>
<protein>
    <submittedName>
        <fullName evidence="2">Uncharacterized protein</fullName>
    </submittedName>
</protein>
<feature type="non-terminal residue" evidence="2">
    <location>
        <position position="76"/>
    </location>
</feature>
<dbReference type="Proteomes" id="UP001187192">
    <property type="component" value="Unassembled WGS sequence"/>
</dbReference>
<reference evidence="2" key="1">
    <citation type="submission" date="2023-07" db="EMBL/GenBank/DDBJ databases">
        <title>draft genome sequence of fig (Ficus carica).</title>
        <authorList>
            <person name="Takahashi T."/>
            <person name="Nishimura K."/>
        </authorList>
    </citation>
    <scope>NUCLEOTIDE SEQUENCE</scope>
</reference>
<comment type="caution">
    <text evidence="2">The sequence shown here is derived from an EMBL/GenBank/DDBJ whole genome shotgun (WGS) entry which is preliminary data.</text>
</comment>
<dbReference type="EMBL" id="BTGU01008496">
    <property type="protein sequence ID" value="GMN29359.1"/>
    <property type="molecule type" value="Genomic_DNA"/>
</dbReference>
<organism evidence="2 3">
    <name type="scientific">Ficus carica</name>
    <name type="common">Common fig</name>
    <dbReference type="NCBI Taxonomy" id="3494"/>
    <lineage>
        <taxon>Eukaryota</taxon>
        <taxon>Viridiplantae</taxon>
        <taxon>Streptophyta</taxon>
        <taxon>Embryophyta</taxon>
        <taxon>Tracheophyta</taxon>
        <taxon>Spermatophyta</taxon>
        <taxon>Magnoliopsida</taxon>
        <taxon>eudicotyledons</taxon>
        <taxon>Gunneridae</taxon>
        <taxon>Pentapetalae</taxon>
        <taxon>rosids</taxon>
        <taxon>fabids</taxon>
        <taxon>Rosales</taxon>
        <taxon>Moraceae</taxon>
        <taxon>Ficeae</taxon>
        <taxon>Ficus</taxon>
    </lineage>
</organism>
<dbReference type="AlphaFoldDB" id="A0AA87ZAS6"/>
<feature type="region of interest" description="Disordered" evidence="1">
    <location>
        <begin position="1"/>
        <end position="34"/>
    </location>
</feature>
<name>A0AA87ZAS6_FICCA</name>
<sequence length="76" mass="7923">MEGWGRLSDLGSNEGWRTRTSVQGTPAPANSGAGAGELRCWYRRNPALAQAHSVAGANPSAVAAGELRAGELRCRS</sequence>